<evidence type="ECO:0000256" key="5">
    <source>
        <dbReference type="ARBA" id="ARBA00022692"/>
    </source>
</evidence>
<evidence type="ECO:0000256" key="11">
    <source>
        <dbReference type="PROSITE-ProRule" id="PRU01360"/>
    </source>
</evidence>
<keyword evidence="5 11" id="KW-0812">Transmembrane</keyword>
<comment type="caution">
    <text evidence="15">The sequence shown here is derived from an EMBL/GenBank/DDBJ whole genome shotgun (WGS) entry which is preliminary data.</text>
</comment>
<evidence type="ECO:0000313" key="16">
    <source>
        <dbReference type="Proteomes" id="UP000308054"/>
    </source>
</evidence>
<evidence type="ECO:0000256" key="3">
    <source>
        <dbReference type="ARBA" id="ARBA00022452"/>
    </source>
</evidence>
<dbReference type="InterPro" id="IPR012910">
    <property type="entry name" value="Plug_dom"/>
</dbReference>
<keyword evidence="3 11" id="KW-1134">Transmembrane beta strand</keyword>
<dbReference type="PANTHER" id="PTHR32552:SF81">
    <property type="entry name" value="TONB-DEPENDENT OUTER MEMBRANE RECEPTOR"/>
    <property type="match status" value="1"/>
</dbReference>
<dbReference type="InterPro" id="IPR036942">
    <property type="entry name" value="Beta-barrel_TonB_sf"/>
</dbReference>
<dbReference type="Pfam" id="PF00593">
    <property type="entry name" value="TonB_dep_Rec_b-barrel"/>
    <property type="match status" value="1"/>
</dbReference>
<evidence type="ECO:0000256" key="7">
    <source>
        <dbReference type="ARBA" id="ARBA00023065"/>
    </source>
</evidence>
<dbReference type="Proteomes" id="UP000308054">
    <property type="component" value="Unassembled WGS sequence"/>
</dbReference>
<dbReference type="SUPFAM" id="SSF56935">
    <property type="entry name" value="Porins"/>
    <property type="match status" value="1"/>
</dbReference>
<reference evidence="15 16" key="1">
    <citation type="journal article" date="2017" name="Int. J. Syst. Evol. Microbiol.">
        <title>Marinicauda algicola sp. nov., isolated from a marine red alga Rhodosorus marinus.</title>
        <authorList>
            <person name="Jeong S.E."/>
            <person name="Jeon S.H."/>
            <person name="Chun B.H."/>
            <person name="Kim D.W."/>
            <person name="Jeon C.O."/>
        </authorList>
    </citation>
    <scope>NUCLEOTIDE SEQUENCE [LARGE SCALE GENOMIC DNA]</scope>
    <source>
        <strain evidence="15 16">JCM 31718</strain>
    </source>
</reference>
<dbReference type="GO" id="GO:0006826">
    <property type="term" value="P:iron ion transport"/>
    <property type="evidence" value="ECO:0007669"/>
    <property type="project" value="UniProtKB-KW"/>
</dbReference>
<keyword evidence="4" id="KW-0410">Iron transport</keyword>
<keyword evidence="7" id="KW-0406">Ion transport</keyword>
<dbReference type="GO" id="GO:0009279">
    <property type="term" value="C:cell outer membrane"/>
    <property type="evidence" value="ECO:0007669"/>
    <property type="project" value="UniProtKB-SubCell"/>
</dbReference>
<keyword evidence="10 11" id="KW-0998">Cell outer membrane</keyword>
<keyword evidence="8 12" id="KW-0798">TonB box</keyword>
<evidence type="ECO:0000256" key="9">
    <source>
        <dbReference type="ARBA" id="ARBA00023136"/>
    </source>
</evidence>
<evidence type="ECO:0000259" key="13">
    <source>
        <dbReference type="Pfam" id="PF00593"/>
    </source>
</evidence>
<organism evidence="15 16">
    <name type="scientific">Marinicauda algicola</name>
    <dbReference type="NCBI Taxonomy" id="2029849"/>
    <lineage>
        <taxon>Bacteria</taxon>
        <taxon>Pseudomonadati</taxon>
        <taxon>Pseudomonadota</taxon>
        <taxon>Alphaproteobacteria</taxon>
        <taxon>Maricaulales</taxon>
        <taxon>Maricaulaceae</taxon>
        <taxon>Marinicauda</taxon>
    </lineage>
</organism>
<evidence type="ECO:0000256" key="8">
    <source>
        <dbReference type="ARBA" id="ARBA00023077"/>
    </source>
</evidence>
<keyword evidence="9 11" id="KW-0472">Membrane</keyword>
<keyword evidence="2 11" id="KW-0813">Transport</keyword>
<dbReference type="Gene3D" id="2.40.170.20">
    <property type="entry name" value="TonB-dependent receptor, beta-barrel domain"/>
    <property type="match status" value="1"/>
</dbReference>
<evidence type="ECO:0000256" key="6">
    <source>
        <dbReference type="ARBA" id="ARBA00023004"/>
    </source>
</evidence>
<dbReference type="EMBL" id="SRXW01000001">
    <property type="protein sequence ID" value="TGY90195.1"/>
    <property type="molecule type" value="Genomic_DNA"/>
</dbReference>
<protein>
    <submittedName>
        <fullName evidence="15">TonB-dependent receptor</fullName>
    </submittedName>
</protein>
<comment type="similarity">
    <text evidence="11 12">Belongs to the TonB-dependent receptor family.</text>
</comment>
<dbReference type="PROSITE" id="PS52016">
    <property type="entry name" value="TONB_DEPENDENT_REC_3"/>
    <property type="match status" value="1"/>
</dbReference>
<keyword evidence="6" id="KW-0408">Iron</keyword>
<gene>
    <name evidence="15" type="ORF">E5163_03455</name>
</gene>
<dbReference type="Pfam" id="PF07715">
    <property type="entry name" value="Plug"/>
    <property type="match status" value="1"/>
</dbReference>
<dbReference type="InterPro" id="IPR000531">
    <property type="entry name" value="Beta-barrel_TonB"/>
</dbReference>
<feature type="domain" description="TonB-dependent receptor-like beta-barrel" evidence="13">
    <location>
        <begin position="304"/>
        <end position="807"/>
    </location>
</feature>
<evidence type="ECO:0000256" key="12">
    <source>
        <dbReference type="RuleBase" id="RU003357"/>
    </source>
</evidence>
<accession>A0A4S2H3K1</accession>
<keyword evidence="16" id="KW-1185">Reference proteome</keyword>
<proteinExistence type="inferred from homology"/>
<evidence type="ECO:0000256" key="1">
    <source>
        <dbReference type="ARBA" id="ARBA00004571"/>
    </source>
</evidence>
<dbReference type="AlphaFoldDB" id="A0A4S2H3K1"/>
<evidence type="ECO:0000313" key="15">
    <source>
        <dbReference type="EMBL" id="TGY90195.1"/>
    </source>
</evidence>
<comment type="subcellular location">
    <subcellularLocation>
        <location evidence="1 11">Cell outer membrane</location>
        <topology evidence="1 11">Multi-pass membrane protein</topology>
    </subcellularLocation>
</comment>
<evidence type="ECO:0000256" key="4">
    <source>
        <dbReference type="ARBA" id="ARBA00022496"/>
    </source>
</evidence>
<dbReference type="PANTHER" id="PTHR32552">
    <property type="entry name" value="FERRICHROME IRON RECEPTOR-RELATED"/>
    <property type="match status" value="1"/>
</dbReference>
<evidence type="ECO:0000256" key="10">
    <source>
        <dbReference type="ARBA" id="ARBA00023237"/>
    </source>
</evidence>
<name>A0A4S2H3K1_9PROT</name>
<dbReference type="InterPro" id="IPR039426">
    <property type="entry name" value="TonB-dep_rcpt-like"/>
</dbReference>
<keyword evidence="15" id="KW-0675">Receptor</keyword>
<evidence type="ECO:0000259" key="14">
    <source>
        <dbReference type="Pfam" id="PF07715"/>
    </source>
</evidence>
<sequence length="837" mass="90943">MQGARTRAHVTMARRCRTVTPSAIADRGGPVPRREAYNFCVYSSRLRPRKCCDILLFRRCGRNGIMTSVQHLPYLNGVASGLLFTNWLNDIPFDQVSYIRGGDRPMTKFTNHVSALALAAALPAALPLVAHAQEEEQARPRDVITVTAQRVTQDLQDTPVAVTALDTELLERRQVEDVTDLNFNVPNLTLSTGTGTANSARIYLRGIGEDESRGAVDPAVGIYVDGVYLGRTVGALMDVVDLESIEVLRGPQGTLYGRSTNGGAIKLASVEPQFENTLELGTTVGNEGRFDARGIANFAISDNTAFRVAALHRQRDDIFSIQPNGTLAGNAREIGQWDVFSYRLQGLHRFNSGWELKVSYDETQDDSDPVPASFAAPIDADGDLFTIAPAPGVNCSVFASGFFALLAPTGCFTGYENEIETRGASVEVTGTLAGHTFTSITAYREMEDDLNTQVTFPYSQATGQEQFSQEVTLASQNSGPLNYVAGVYYFEEDVDLDVRFIFPFDINTSTNSFAVFGQAFYDVTERFTLTAGLRYTDEEKDLDSTALASGLGRQETAEFEFLSYTLIADYDISDDVMVFASARTGFKGGGWSPDCFSPTSCFERVDEETVETFELGLRSAFANGVIFNATGFFNTYEDLQLSGTTTPGGTFTRFNVDEVETWGLEIESSWQATDNLQFFANLGFLDGEYSSLTPNQAFAITSGGQSIQCPAGTAAPAPNQAQVDCALGLELKNAPAYKGLVGATWQGNIWGGVVTATGDIGFEDDSWTLVANSPASAQTDIGAIINARIGYEPQNARWSIALWGKNLGDEQYYRAASANTVYPSDPLTFGVDVDVRF</sequence>
<feature type="domain" description="TonB-dependent receptor plug" evidence="14">
    <location>
        <begin position="155"/>
        <end position="264"/>
    </location>
</feature>
<evidence type="ECO:0000256" key="2">
    <source>
        <dbReference type="ARBA" id="ARBA00022448"/>
    </source>
</evidence>